<dbReference type="Proteomes" id="UP000092691">
    <property type="component" value="Chromosome"/>
</dbReference>
<dbReference type="Pfam" id="PF00561">
    <property type="entry name" value="Abhydrolase_1"/>
    <property type="match status" value="1"/>
</dbReference>
<sequence>MSGLMIRTDGVELATQSFGNPNQPPLLLIMGGMASMLWWPEEFCRRLAERGRFVIRYDQRDSGLSTKYPPGRPGYTFEDAVDDVFRVLDGYGIPSAHIVGFSLGGMVGQAAALKRPERVLSLTAISTSPVGVDTSHFPPSGEAWLEHMAVEADWSDRADAVAYVVEDARLSAGIAHPFDEAGTRAFLERDFDRSGGYLSATNHSVLFEIGETWRGRLDEMNVPLLVLHGTADPVFPPTHGETLAQTVTDAKFVKIEGGGHELHPGDWEKIISAIDEHVARAMCV</sequence>
<dbReference type="PANTHER" id="PTHR43433:SF5">
    <property type="entry name" value="AB HYDROLASE-1 DOMAIN-CONTAINING PROTEIN"/>
    <property type="match status" value="1"/>
</dbReference>
<gene>
    <name evidence="2" type="ORF">BA011_11410</name>
</gene>
<dbReference type="Gene3D" id="3.40.50.1820">
    <property type="entry name" value="alpha/beta hydrolase"/>
    <property type="match status" value="1"/>
</dbReference>
<dbReference type="EMBL" id="CP016286">
    <property type="protein sequence ID" value="ANP86274.1"/>
    <property type="molecule type" value="Genomic_DNA"/>
</dbReference>
<name>A0A1B1C971_RHILE</name>
<dbReference type="GO" id="GO:0046503">
    <property type="term" value="P:glycerolipid catabolic process"/>
    <property type="evidence" value="ECO:0007669"/>
    <property type="project" value="TreeGrafter"/>
</dbReference>
<reference evidence="2 3" key="1">
    <citation type="submission" date="2016-06" db="EMBL/GenBank/DDBJ databases">
        <title>Microsymbionts genomes from the relict species Vavilovia formosa.</title>
        <authorList>
            <person name="Chirak E."/>
            <person name="Kimeklis A."/>
            <person name="Andronov E."/>
        </authorList>
    </citation>
    <scope>NUCLEOTIDE SEQUENCE [LARGE SCALE GENOMIC DNA]</scope>
    <source>
        <strain evidence="2 3">Vaf10</strain>
    </source>
</reference>
<dbReference type="InterPro" id="IPR000073">
    <property type="entry name" value="AB_hydrolase_1"/>
</dbReference>
<dbReference type="RefSeq" id="WP_065280544.1">
    <property type="nucleotide sequence ID" value="NZ_CP016286.1"/>
</dbReference>
<dbReference type="InterPro" id="IPR029058">
    <property type="entry name" value="AB_hydrolase_fold"/>
</dbReference>
<evidence type="ECO:0000313" key="3">
    <source>
        <dbReference type="Proteomes" id="UP000092691"/>
    </source>
</evidence>
<organism evidence="2 3">
    <name type="scientific">Rhizobium leguminosarum</name>
    <dbReference type="NCBI Taxonomy" id="384"/>
    <lineage>
        <taxon>Bacteria</taxon>
        <taxon>Pseudomonadati</taxon>
        <taxon>Pseudomonadota</taxon>
        <taxon>Alphaproteobacteria</taxon>
        <taxon>Hyphomicrobiales</taxon>
        <taxon>Rhizobiaceae</taxon>
        <taxon>Rhizobium/Agrobacterium group</taxon>
        <taxon>Rhizobium</taxon>
    </lineage>
</organism>
<dbReference type="SUPFAM" id="SSF53474">
    <property type="entry name" value="alpha/beta-Hydrolases"/>
    <property type="match status" value="1"/>
</dbReference>
<keyword evidence="2" id="KW-0808">Transferase</keyword>
<dbReference type="GO" id="GO:0004806">
    <property type="term" value="F:triacylglycerol lipase activity"/>
    <property type="evidence" value="ECO:0007669"/>
    <property type="project" value="TreeGrafter"/>
</dbReference>
<dbReference type="PANTHER" id="PTHR43433">
    <property type="entry name" value="HYDROLASE, ALPHA/BETA FOLD FAMILY PROTEIN"/>
    <property type="match status" value="1"/>
</dbReference>
<dbReference type="AlphaFoldDB" id="A0A1B1C971"/>
<evidence type="ECO:0000313" key="2">
    <source>
        <dbReference type="EMBL" id="ANP86274.1"/>
    </source>
</evidence>
<proteinExistence type="predicted"/>
<accession>A0A1B1C971</accession>
<dbReference type="PRINTS" id="PR00111">
    <property type="entry name" value="ABHYDROLASE"/>
</dbReference>
<evidence type="ECO:0000259" key="1">
    <source>
        <dbReference type="Pfam" id="PF00561"/>
    </source>
</evidence>
<feature type="domain" description="AB hydrolase-1" evidence="1">
    <location>
        <begin position="24"/>
        <end position="263"/>
    </location>
</feature>
<dbReference type="GO" id="GO:0016740">
    <property type="term" value="F:transferase activity"/>
    <property type="evidence" value="ECO:0007669"/>
    <property type="project" value="UniProtKB-KW"/>
</dbReference>
<dbReference type="InterPro" id="IPR050471">
    <property type="entry name" value="AB_hydrolase"/>
</dbReference>
<dbReference type="OrthoDB" id="9798888at2"/>
<protein>
    <submittedName>
        <fullName evidence="2">Acetyltransferase</fullName>
    </submittedName>
</protein>